<keyword evidence="12" id="KW-0969">Cilium</keyword>
<gene>
    <name evidence="11" type="ORF">BAU06_11325</name>
    <name evidence="12" type="ORF">BAU08_11525</name>
</gene>
<dbReference type="Proteomes" id="UP000091897">
    <property type="component" value="Chromosome"/>
</dbReference>
<evidence type="ECO:0000256" key="6">
    <source>
        <dbReference type="ARBA" id="ARBA00023163"/>
    </source>
</evidence>
<evidence type="ECO:0000256" key="1">
    <source>
        <dbReference type="ARBA" id="ARBA00005322"/>
    </source>
</evidence>
<evidence type="ECO:0000256" key="4">
    <source>
        <dbReference type="ARBA" id="ARBA00022795"/>
    </source>
</evidence>
<evidence type="ECO:0000313" key="14">
    <source>
        <dbReference type="Proteomes" id="UP000092213"/>
    </source>
</evidence>
<evidence type="ECO:0000256" key="3">
    <source>
        <dbReference type="ARBA" id="ARBA00022491"/>
    </source>
</evidence>
<dbReference type="OrthoDB" id="9181369at2"/>
<dbReference type="InterPro" id="IPR007412">
    <property type="entry name" value="FlgM"/>
</dbReference>
<keyword evidence="13" id="KW-1185">Reference proteome</keyword>
<comment type="similarity">
    <text evidence="1">Belongs to the FlgM family.</text>
</comment>
<evidence type="ECO:0000313" key="11">
    <source>
        <dbReference type="EMBL" id="ANN66794.1"/>
    </source>
</evidence>
<evidence type="ECO:0000256" key="2">
    <source>
        <dbReference type="ARBA" id="ARBA00017823"/>
    </source>
</evidence>
<evidence type="ECO:0000256" key="5">
    <source>
        <dbReference type="ARBA" id="ARBA00023015"/>
    </source>
</evidence>
<keyword evidence="5" id="KW-0805">Transcription regulation</keyword>
<keyword evidence="12" id="KW-0966">Cell projection</keyword>
<evidence type="ECO:0000256" key="9">
    <source>
        <dbReference type="SAM" id="MobiDB-lite"/>
    </source>
</evidence>
<evidence type="ECO:0000256" key="8">
    <source>
        <dbReference type="ARBA" id="ARBA00030117"/>
    </source>
</evidence>
<keyword evidence="3" id="KW-0678">Repressor</keyword>
<proteinExistence type="inferred from homology"/>
<evidence type="ECO:0000256" key="7">
    <source>
        <dbReference type="ARBA" id="ARBA00024739"/>
    </source>
</evidence>
<name>A0A193FXG2_9BORD</name>
<keyword evidence="6" id="KW-0804">Transcription</keyword>
<keyword evidence="12" id="KW-0282">Flagellum</keyword>
<protein>
    <recommendedName>
        <fullName evidence="2">Negative regulator of flagellin synthesis</fullName>
    </recommendedName>
    <alternativeName>
        <fullName evidence="8">Anti-sigma-28 factor</fullName>
    </alternativeName>
</protein>
<dbReference type="InterPro" id="IPR035890">
    <property type="entry name" value="Anti-sigma-28_factor_FlgM_sf"/>
</dbReference>
<dbReference type="NCBIfam" id="TIGR03824">
    <property type="entry name" value="FlgM_jcvi"/>
    <property type="match status" value="1"/>
</dbReference>
<accession>A0A193FXG2</accession>
<feature type="region of interest" description="Disordered" evidence="9">
    <location>
        <begin position="1"/>
        <end position="21"/>
    </location>
</feature>
<dbReference type="STRING" id="463025.BAU08_11525"/>
<keyword evidence="4" id="KW-1005">Bacterial flagellum biogenesis</keyword>
<dbReference type="Proteomes" id="UP000092213">
    <property type="component" value="Chromosome"/>
</dbReference>
<dbReference type="KEGG" id="bbro:BAU06_11325"/>
<evidence type="ECO:0000313" key="12">
    <source>
        <dbReference type="EMBL" id="ANN71871.1"/>
    </source>
</evidence>
<evidence type="ECO:0000313" key="13">
    <source>
        <dbReference type="Proteomes" id="UP000091897"/>
    </source>
</evidence>
<dbReference type="RefSeq" id="WP_066348953.1">
    <property type="nucleotide sequence ID" value="NZ_CBCSFJ010000052.1"/>
</dbReference>
<organism evidence="12 14">
    <name type="scientific">Bordetella bronchialis</name>
    <dbReference type="NCBI Taxonomy" id="463025"/>
    <lineage>
        <taxon>Bacteria</taxon>
        <taxon>Pseudomonadati</taxon>
        <taxon>Pseudomonadota</taxon>
        <taxon>Betaproteobacteria</taxon>
        <taxon>Burkholderiales</taxon>
        <taxon>Alcaligenaceae</taxon>
        <taxon>Bordetella</taxon>
    </lineage>
</organism>
<dbReference type="EMBL" id="CP016170">
    <property type="protein sequence ID" value="ANN66794.1"/>
    <property type="molecule type" value="Genomic_DNA"/>
</dbReference>
<dbReference type="GO" id="GO:0044781">
    <property type="term" value="P:bacterial-type flagellum organization"/>
    <property type="evidence" value="ECO:0007669"/>
    <property type="project" value="UniProtKB-KW"/>
</dbReference>
<dbReference type="InterPro" id="IPR031316">
    <property type="entry name" value="FlgM_C"/>
</dbReference>
<dbReference type="GO" id="GO:0045892">
    <property type="term" value="P:negative regulation of DNA-templated transcription"/>
    <property type="evidence" value="ECO:0007669"/>
    <property type="project" value="InterPro"/>
</dbReference>
<feature type="domain" description="Anti-sigma-28 factor FlgM C-terminal" evidence="10">
    <location>
        <begin position="40"/>
        <end position="89"/>
    </location>
</feature>
<evidence type="ECO:0000259" key="10">
    <source>
        <dbReference type="Pfam" id="PF04316"/>
    </source>
</evidence>
<dbReference type="AlphaFoldDB" id="A0A193FXG2"/>
<dbReference type="EMBL" id="CP016171">
    <property type="protein sequence ID" value="ANN71871.1"/>
    <property type="molecule type" value="Genomic_DNA"/>
</dbReference>
<sequence length="97" mass="9759">MKINSSTARPSTTATETASTRTAIGQAYGGVAGGGSSSAQVDLSPMSRKLIDLQSGAGDIDTAKVQAIRDAIAAGQLKIDPTKIADGLIASAKELLK</sequence>
<dbReference type="Pfam" id="PF04316">
    <property type="entry name" value="FlgM"/>
    <property type="match status" value="1"/>
</dbReference>
<comment type="function">
    <text evidence="7">Responsible for the coupling of flagellin expression to flagellar assembly by preventing expression of the flagellin genes when a component of the middle class of proteins is defective. It negatively regulates flagellar genes by inhibiting the activity of FliA by directly binding to FliA.</text>
</comment>
<reference evidence="13 14" key="1">
    <citation type="submission" date="2016-06" db="EMBL/GenBank/DDBJ databases">
        <title>Complete genome sequences of Bordetella bronchialis and Bordetella flabilis.</title>
        <authorList>
            <person name="LiPuma J.J."/>
            <person name="Spilker T."/>
        </authorList>
    </citation>
    <scope>NUCLEOTIDE SEQUENCE [LARGE SCALE GENOMIC DNA]</scope>
    <source>
        <strain evidence="12 14">AU17976</strain>
        <strain evidence="11 13">AU3182</strain>
    </source>
</reference>
<dbReference type="SUPFAM" id="SSF101498">
    <property type="entry name" value="Anti-sigma factor FlgM"/>
    <property type="match status" value="1"/>
</dbReference>